<accession>A0ABW0VZN6</accession>
<evidence type="ECO:0000313" key="2">
    <source>
        <dbReference type="Proteomes" id="UP001596047"/>
    </source>
</evidence>
<gene>
    <name evidence="1" type="ORF">ACFPYJ_17720</name>
</gene>
<evidence type="ECO:0000313" key="1">
    <source>
        <dbReference type="EMBL" id="MFC5650918.1"/>
    </source>
</evidence>
<reference evidence="2" key="1">
    <citation type="journal article" date="2019" name="Int. J. Syst. Evol. Microbiol.">
        <title>The Global Catalogue of Microorganisms (GCM) 10K type strain sequencing project: providing services to taxonomists for standard genome sequencing and annotation.</title>
        <authorList>
            <consortium name="The Broad Institute Genomics Platform"/>
            <consortium name="The Broad Institute Genome Sequencing Center for Infectious Disease"/>
            <person name="Wu L."/>
            <person name="Ma J."/>
        </authorList>
    </citation>
    <scope>NUCLEOTIDE SEQUENCE [LARGE SCALE GENOMIC DNA]</scope>
    <source>
        <strain evidence="2">CGMCC 1.3240</strain>
    </source>
</reference>
<organism evidence="1 2">
    <name type="scientific">Paenibacillus solisilvae</name>
    <dbReference type="NCBI Taxonomy" id="2486751"/>
    <lineage>
        <taxon>Bacteria</taxon>
        <taxon>Bacillati</taxon>
        <taxon>Bacillota</taxon>
        <taxon>Bacilli</taxon>
        <taxon>Bacillales</taxon>
        <taxon>Paenibacillaceae</taxon>
        <taxon>Paenibacillus</taxon>
    </lineage>
</organism>
<dbReference type="EMBL" id="JBHSOW010000063">
    <property type="protein sequence ID" value="MFC5650918.1"/>
    <property type="molecule type" value="Genomic_DNA"/>
</dbReference>
<sequence>MNVLINEAIRAYQADSNQAILDEIKAAMHYDYLNHGVHGLPDVNYIALRCLRLLSGRLSTIKYGMPDTGGYAEDSPRSTFNYYVGEYNKLFERNCTLENYIEHAPYLCRYYEGAYGYLWQAYKALTGRLQSERAKAAAAIIAEHWPDIEAALLYALDRVDTGRTPREVVRYINRATKTAYIRQQFADKRRVRIGGQTRYVDPYVYTVDYVIFGVGEAKRERLSRRQTALLGRIEAVVTADMAAGFDMADYRTDINGKVTIKVRYIAGKLGIREDSLSRALRTMTAKVS</sequence>
<keyword evidence="2" id="KW-1185">Reference proteome</keyword>
<name>A0ABW0VZN6_9BACL</name>
<protein>
    <submittedName>
        <fullName evidence="1">Uncharacterized protein</fullName>
    </submittedName>
</protein>
<dbReference type="RefSeq" id="WP_379189502.1">
    <property type="nucleotide sequence ID" value="NZ_JBHSOW010000063.1"/>
</dbReference>
<proteinExistence type="predicted"/>
<comment type="caution">
    <text evidence="1">The sequence shown here is derived from an EMBL/GenBank/DDBJ whole genome shotgun (WGS) entry which is preliminary data.</text>
</comment>
<dbReference type="Proteomes" id="UP001596047">
    <property type="component" value="Unassembled WGS sequence"/>
</dbReference>